<keyword evidence="1" id="KW-0547">Nucleotide-binding</keyword>
<proteinExistence type="inferred from homology"/>
<dbReference type="PANTHER" id="PTHR30292:SF0">
    <property type="entry name" value="5-OXOPROLINASE SUBUNIT A"/>
    <property type="match status" value="1"/>
</dbReference>
<dbReference type="Proteomes" id="UP000632154">
    <property type="component" value="Unassembled WGS sequence"/>
</dbReference>
<dbReference type="NCBIfam" id="NF003816">
    <property type="entry name" value="PRK05406.1-5"/>
    <property type="match status" value="1"/>
</dbReference>
<keyword evidence="1" id="KW-0067">ATP-binding</keyword>
<dbReference type="HAMAP" id="MF_00691">
    <property type="entry name" value="PxpA"/>
    <property type="match status" value="1"/>
</dbReference>
<dbReference type="EMBL" id="BNAL01000012">
    <property type="protein sequence ID" value="GHG01806.1"/>
    <property type="molecule type" value="Genomic_DNA"/>
</dbReference>
<evidence type="ECO:0000313" key="2">
    <source>
        <dbReference type="EMBL" id="GHG01806.1"/>
    </source>
</evidence>
<dbReference type="NCBIfam" id="NF003814">
    <property type="entry name" value="PRK05406.1-3"/>
    <property type="match status" value="1"/>
</dbReference>
<comment type="caution">
    <text evidence="2">The sequence shown here is derived from an EMBL/GenBank/DDBJ whole genome shotgun (WGS) entry which is preliminary data.</text>
</comment>
<comment type="subunit">
    <text evidence="1">Forms a complex composed of PxpA, PxpB and PxpC.</text>
</comment>
<reference evidence="3" key="1">
    <citation type="journal article" date="2019" name="Int. J. Syst. Evol. Microbiol.">
        <title>The Global Catalogue of Microorganisms (GCM) 10K type strain sequencing project: providing services to taxonomists for standard genome sequencing and annotation.</title>
        <authorList>
            <consortium name="The Broad Institute Genomics Platform"/>
            <consortium name="The Broad Institute Genome Sequencing Center for Infectious Disease"/>
            <person name="Wu L."/>
            <person name="Ma J."/>
        </authorList>
    </citation>
    <scope>NUCLEOTIDE SEQUENCE [LARGE SCALE GENOMIC DNA]</scope>
    <source>
        <strain evidence="3">CGMCC 1.18439</strain>
    </source>
</reference>
<evidence type="ECO:0000313" key="3">
    <source>
        <dbReference type="Proteomes" id="UP000632154"/>
    </source>
</evidence>
<dbReference type="CDD" id="cd10787">
    <property type="entry name" value="LamB_YcsF_like"/>
    <property type="match status" value="1"/>
</dbReference>
<comment type="similarity">
    <text evidence="1">Belongs to the LamB/PxpA family.</text>
</comment>
<keyword evidence="3" id="KW-1185">Reference proteome</keyword>
<dbReference type="PANTHER" id="PTHR30292">
    <property type="entry name" value="UNCHARACTERIZED PROTEIN YBGL-RELATED"/>
    <property type="match status" value="1"/>
</dbReference>
<comment type="function">
    <text evidence="1">Catalyzes the cleavage of 5-oxoproline to form L-glutamate coupled to the hydrolysis of ATP to ADP and inorganic phosphate.</text>
</comment>
<dbReference type="SUPFAM" id="SSF88713">
    <property type="entry name" value="Glycoside hydrolase/deacetylase"/>
    <property type="match status" value="1"/>
</dbReference>
<dbReference type="Gene3D" id="3.20.20.370">
    <property type="entry name" value="Glycoside hydrolase/deacetylase"/>
    <property type="match status" value="1"/>
</dbReference>
<gene>
    <name evidence="1" type="primary">pxpA</name>
    <name evidence="2" type="ORF">GCM10017783_12590</name>
</gene>
<accession>A0ABQ3K4G5</accession>
<name>A0ABQ3K4G5_9DEIO</name>
<dbReference type="InterPro" id="IPR005501">
    <property type="entry name" value="LamB/YcsF/PxpA-like"/>
</dbReference>
<protein>
    <recommendedName>
        <fullName evidence="1">5-oxoprolinase subunit A</fullName>
        <shortName evidence="1">5-OPase subunit A</shortName>
        <ecNumber evidence="1">3.5.2.9</ecNumber>
    </recommendedName>
    <alternativeName>
        <fullName evidence="1">5-oxoprolinase (ATP-hydrolyzing) subunit A</fullName>
    </alternativeName>
</protein>
<keyword evidence="1" id="KW-0378">Hydrolase</keyword>
<sequence length="265" mass="27674">MQTDLNADAGESFGNWTAGDDQALFPELTSVNLALGFHAGDPVTLHSSVQLAVQHGLGIGAHPGYPDLQGFGRRAMSLSPDEIYAATLYQIGALQAFLGLAGAPLQHVKAHGALYMRIHEDAQAGAAFCRAVRELVPQAGLVTLAGPAGEALRQQAQAQELTVWREAFPERAYIASGQLAPRSLPGSSIHDPQEAARRAAEMAQGRVTSLEGQPIELQVDTLCIHGDNPQAVQIARAVRAQLAEEGVTLRAMGGGAGAGSLLAGH</sequence>
<evidence type="ECO:0000256" key="1">
    <source>
        <dbReference type="HAMAP-Rule" id="MF_00691"/>
    </source>
</evidence>
<comment type="catalytic activity">
    <reaction evidence="1">
        <text>5-oxo-L-proline + ATP + 2 H2O = L-glutamate + ADP + phosphate + H(+)</text>
        <dbReference type="Rhea" id="RHEA:10348"/>
        <dbReference type="ChEBI" id="CHEBI:15377"/>
        <dbReference type="ChEBI" id="CHEBI:15378"/>
        <dbReference type="ChEBI" id="CHEBI:29985"/>
        <dbReference type="ChEBI" id="CHEBI:30616"/>
        <dbReference type="ChEBI" id="CHEBI:43474"/>
        <dbReference type="ChEBI" id="CHEBI:58402"/>
        <dbReference type="ChEBI" id="CHEBI:456216"/>
        <dbReference type="EC" id="3.5.2.9"/>
    </reaction>
</comment>
<dbReference type="Pfam" id="PF03746">
    <property type="entry name" value="LamB_YcsF"/>
    <property type="match status" value="1"/>
</dbReference>
<organism evidence="2 3">
    <name type="scientific">Deinococcus piscis</name>
    <dbReference type="NCBI Taxonomy" id="394230"/>
    <lineage>
        <taxon>Bacteria</taxon>
        <taxon>Thermotogati</taxon>
        <taxon>Deinococcota</taxon>
        <taxon>Deinococci</taxon>
        <taxon>Deinococcales</taxon>
        <taxon>Deinococcaceae</taxon>
        <taxon>Deinococcus</taxon>
    </lineage>
</organism>
<dbReference type="RefSeq" id="WP_189642823.1">
    <property type="nucleotide sequence ID" value="NZ_BNAL01000012.1"/>
</dbReference>
<dbReference type="EC" id="3.5.2.9" evidence="1"/>
<dbReference type="InterPro" id="IPR011330">
    <property type="entry name" value="Glyco_hydro/deAcase_b/a-brl"/>
</dbReference>